<feature type="signal peptide" evidence="2">
    <location>
        <begin position="1"/>
        <end position="17"/>
    </location>
</feature>
<accession>A0A165SAK8</accession>
<dbReference type="Proteomes" id="UP000076727">
    <property type="component" value="Unassembled WGS sequence"/>
</dbReference>
<gene>
    <name evidence="3" type="ORF">DAEQUDRAFT_723829</name>
</gene>
<sequence>MRSLWVTFFLLCAGALAFPLGEYPASVRRREITTDAGHTQPNQANMFGDYFRR</sequence>
<protein>
    <submittedName>
        <fullName evidence="3">Uncharacterized protein</fullName>
    </submittedName>
</protein>
<feature type="region of interest" description="Disordered" evidence="1">
    <location>
        <begin position="34"/>
        <end position="53"/>
    </location>
</feature>
<dbReference type="AlphaFoldDB" id="A0A165SAK8"/>
<keyword evidence="2" id="KW-0732">Signal</keyword>
<keyword evidence="4" id="KW-1185">Reference proteome</keyword>
<evidence type="ECO:0000313" key="3">
    <source>
        <dbReference type="EMBL" id="KZT71738.1"/>
    </source>
</evidence>
<name>A0A165SAK8_9APHY</name>
<evidence type="ECO:0000256" key="2">
    <source>
        <dbReference type="SAM" id="SignalP"/>
    </source>
</evidence>
<evidence type="ECO:0000313" key="4">
    <source>
        <dbReference type="Proteomes" id="UP000076727"/>
    </source>
</evidence>
<feature type="chain" id="PRO_5007866299" evidence="2">
    <location>
        <begin position="18"/>
        <end position="53"/>
    </location>
</feature>
<organism evidence="3 4">
    <name type="scientific">Daedalea quercina L-15889</name>
    <dbReference type="NCBI Taxonomy" id="1314783"/>
    <lineage>
        <taxon>Eukaryota</taxon>
        <taxon>Fungi</taxon>
        <taxon>Dikarya</taxon>
        <taxon>Basidiomycota</taxon>
        <taxon>Agaricomycotina</taxon>
        <taxon>Agaricomycetes</taxon>
        <taxon>Polyporales</taxon>
        <taxon>Fomitopsis</taxon>
    </lineage>
</organism>
<feature type="compositionally biased region" description="Polar residues" evidence="1">
    <location>
        <begin position="36"/>
        <end position="45"/>
    </location>
</feature>
<evidence type="ECO:0000256" key="1">
    <source>
        <dbReference type="SAM" id="MobiDB-lite"/>
    </source>
</evidence>
<dbReference type="EMBL" id="KV429044">
    <property type="protein sequence ID" value="KZT71738.1"/>
    <property type="molecule type" value="Genomic_DNA"/>
</dbReference>
<proteinExistence type="predicted"/>
<reference evidence="3 4" key="1">
    <citation type="journal article" date="2016" name="Mol. Biol. Evol.">
        <title>Comparative Genomics of Early-Diverging Mushroom-Forming Fungi Provides Insights into the Origins of Lignocellulose Decay Capabilities.</title>
        <authorList>
            <person name="Nagy L.G."/>
            <person name="Riley R."/>
            <person name="Tritt A."/>
            <person name="Adam C."/>
            <person name="Daum C."/>
            <person name="Floudas D."/>
            <person name="Sun H."/>
            <person name="Yadav J.S."/>
            <person name="Pangilinan J."/>
            <person name="Larsson K.H."/>
            <person name="Matsuura K."/>
            <person name="Barry K."/>
            <person name="Labutti K."/>
            <person name="Kuo R."/>
            <person name="Ohm R.A."/>
            <person name="Bhattacharya S.S."/>
            <person name="Shirouzu T."/>
            <person name="Yoshinaga Y."/>
            <person name="Martin F.M."/>
            <person name="Grigoriev I.V."/>
            <person name="Hibbett D.S."/>
        </authorList>
    </citation>
    <scope>NUCLEOTIDE SEQUENCE [LARGE SCALE GENOMIC DNA]</scope>
    <source>
        <strain evidence="3 4">L-15889</strain>
    </source>
</reference>